<keyword evidence="1" id="KW-1133">Transmembrane helix</keyword>
<evidence type="ECO:0000256" key="1">
    <source>
        <dbReference type="SAM" id="Phobius"/>
    </source>
</evidence>
<dbReference type="EMBL" id="BAAAOS010000005">
    <property type="protein sequence ID" value="GAA1552798.1"/>
    <property type="molecule type" value="Genomic_DNA"/>
</dbReference>
<organism evidence="2 3">
    <name type="scientific">Kribbella sancticallisti</name>
    <dbReference type="NCBI Taxonomy" id="460087"/>
    <lineage>
        <taxon>Bacteria</taxon>
        <taxon>Bacillati</taxon>
        <taxon>Actinomycetota</taxon>
        <taxon>Actinomycetes</taxon>
        <taxon>Propionibacteriales</taxon>
        <taxon>Kribbellaceae</taxon>
        <taxon>Kribbella</taxon>
    </lineage>
</organism>
<dbReference type="Proteomes" id="UP001500393">
    <property type="component" value="Unassembled WGS sequence"/>
</dbReference>
<accession>A0ABN2C5T2</accession>
<sequence>MSEATEDSGPRLVAASDSAGAIYGTIVAMAVIASAAHDPTRGRALELTLSTLCVFWLAHVYADALAHHLQGSRRLDLPAIRAAMADQVPLLLGPLPCLLPLGMDSLGLLDPGAAVTLSLWIGVAQLIGWGVTYARRHHWSWAVAATAGVLNGIFGVLIVILEILIH</sequence>
<comment type="caution">
    <text evidence="2">The sequence shown here is derived from an EMBL/GenBank/DDBJ whole genome shotgun (WGS) entry which is preliminary data.</text>
</comment>
<protein>
    <recommendedName>
        <fullName evidence="4">Yip1 domain-containing protein</fullName>
    </recommendedName>
</protein>
<feature type="transmembrane region" description="Helical" evidence="1">
    <location>
        <begin position="141"/>
        <end position="165"/>
    </location>
</feature>
<proteinExistence type="predicted"/>
<feature type="transmembrane region" description="Helical" evidence="1">
    <location>
        <begin position="113"/>
        <end position="134"/>
    </location>
</feature>
<keyword evidence="1" id="KW-0812">Transmembrane</keyword>
<gene>
    <name evidence="2" type="ORF">GCM10009789_02960</name>
</gene>
<dbReference type="RefSeq" id="WP_344208881.1">
    <property type="nucleotide sequence ID" value="NZ_BAAAOS010000005.1"/>
</dbReference>
<evidence type="ECO:0008006" key="4">
    <source>
        <dbReference type="Google" id="ProtNLM"/>
    </source>
</evidence>
<keyword evidence="3" id="KW-1185">Reference proteome</keyword>
<reference evidence="2 3" key="1">
    <citation type="journal article" date="2019" name="Int. J. Syst. Evol. Microbiol.">
        <title>The Global Catalogue of Microorganisms (GCM) 10K type strain sequencing project: providing services to taxonomists for standard genome sequencing and annotation.</title>
        <authorList>
            <consortium name="The Broad Institute Genomics Platform"/>
            <consortium name="The Broad Institute Genome Sequencing Center for Infectious Disease"/>
            <person name="Wu L."/>
            <person name="Ma J."/>
        </authorList>
    </citation>
    <scope>NUCLEOTIDE SEQUENCE [LARGE SCALE GENOMIC DNA]</scope>
    <source>
        <strain evidence="2 3">JCM 14969</strain>
    </source>
</reference>
<feature type="transmembrane region" description="Helical" evidence="1">
    <location>
        <begin position="44"/>
        <end position="62"/>
    </location>
</feature>
<evidence type="ECO:0000313" key="3">
    <source>
        <dbReference type="Proteomes" id="UP001500393"/>
    </source>
</evidence>
<evidence type="ECO:0000313" key="2">
    <source>
        <dbReference type="EMBL" id="GAA1552798.1"/>
    </source>
</evidence>
<feature type="transmembrane region" description="Helical" evidence="1">
    <location>
        <begin position="20"/>
        <end position="37"/>
    </location>
</feature>
<keyword evidence="1" id="KW-0472">Membrane</keyword>
<name>A0ABN2C5T2_9ACTN</name>